<evidence type="ECO:0000256" key="2">
    <source>
        <dbReference type="ARBA" id="ARBA00022771"/>
    </source>
</evidence>
<keyword evidence="1 9" id="KW-0479">Metal-binding</keyword>
<keyword evidence="2 9" id="KW-0863">Zinc-finger</keyword>
<accession>A0A8B8DWK0</accession>
<organism evidence="13 17">
    <name type="scientific">Crassostrea virginica</name>
    <name type="common">Eastern oyster</name>
    <dbReference type="NCBI Taxonomy" id="6565"/>
    <lineage>
        <taxon>Eukaryota</taxon>
        <taxon>Metazoa</taxon>
        <taxon>Spiralia</taxon>
        <taxon>Lophotrochozoa</taxon>
        <taxon>Mollusca</taxon>
        <taxon>Bivalvia</taxon>
        <taxon>Autobranchia</taxon>
        <taxon>Pteriomorphia</taxon>
        <taxon>Ostreida</taxon>
        <taxon>Ostreoidea</taxon>
        <taxon>Ostreidae</taxon>
        <taxon>Crassostrea</taxon>
    </lineage>
</organism>
<dbReference type="CDD" id="cd07179">
    <property type="entry name" value="2DBD_NR_DBD2"/>
    <property type="match status" value="1"/>
</dbReference>
<gene>
    <name evidence="14 15 16 17" type="primary">LOC111129823</name>
</gene>
<dbReference type="OrthoDB" id="5771769at2759"/>
<evidence type="ECO:0000256" key="8">
    <source>
        <dbReference type="ARBA" id="ARBA00023242"/>
    </source>
</evidence>
<dbReference type="Gene3D" id="1.10.565.10">
    <property type="entry name" value="Retinoid X Receptor"/>
    <property type="match status" value="1"/>
</dbReference>
<evidence type="ECO:0000313" key="13">
    <source>
        <dbReference type="Proteomes" id="UP000694844"/>
    </source>
</evidence>
<dbReference type="GO" id="GO:0045944">
    <property type="term" value="P:positive regulation of transcription by RNA polymerase II"/>
    <property type="evidence" value="ECO:0007669"/>
    <property type="project" value="TreeGrafter"/>
</dbReference>
<evidence type="ECO:0000256" key="5">
    <source>
        <dbReference type="ARBA" id="ARBA00023125"/>
    </source>
</evidence>
<evidence type="ECO:0000256" key="7">
    <source>
        <dbReference type="ARBA" id="ARBA00023170"/>
    </source>
</evidence>
<dbReference type="SMART" id="SM00430">
    <property type="entry name" value="HOLI"/>
    <property type="match status" value="1"/>
</dbReference>
<dbReference type="InterPro" id="IPR013088">
    <property type="entry name" value="Znf_NHR/GATA"/>
</dbReference>
<evidence type="ECO:0000256" key="10">
    <source>
        <dbReference type="SAM" id="MobiDB-lite"/>
    </source>
</evidence>
<dbReference type="GO" id="GO:0009755">
    <property type="term" value="P:hormone-mediated signaling pathway"/>
    <property type="evidence" value="ECO:0007669"/>
    <property type="project" value="TreeGrafter"/>
</dbReference>
<dbReference type="SMART" id="SM00399">
    <property type="entry name" value="ZnF_C4"/>
    <property type="match status" value="2"/>
</dbReference>
<sequence length="683" mass="77417">MVKSGVMEPFVLEQNFLEYTNSILHPKKYFSHLYQGSVPEFDTNFQAQTHKLVQGNQGVQRTAKSSLGYRYGLSIGQLIERINTKVEVSELDIALEDCEIKATAPEIEIPPITDIKTLLSVETDIITEVKCVEEEADSTMSVEVTMKKERRWALGTQNPCQVCGDKAAGFYCGAFVCEACKKFFMRASRQQKIKYTCLKAKKCRITKESRVQCQYCRFQKCLSLNMSIPGQKNSLIKEESGISNIPCQVCNAPSSGFHFGALTCEGCKGFFRRIAKEKGSKPYRCSKSQNCVVTTGTRNLCRACRYQKCLDIGMSIEASRIGRQPNSVKHAINLELQKAKSLCASSVKPSNIDFRSLNNPGLDFNTSPAASSDVGVSGTNPDDSQYGESDQSRSSTGTNSDLEAVKIKQEPMDYDLDQSGNCCQHSQQNGFDKDTRLSIDRVDKMDFAVMEKNVEEINMILIKVGSRGGVYDEINKCDFSNRISVWRNVSEAFNMKSGELVAALKMFPVFKILELDDRITLVQDSIYSMAILNFSRLFNVETKEYSFFGWSKEEEKKIIEFYPELKTVQEDLLYVGDLIKTVAFDDIELTCLTGLLCFNADACNLKKRAKVEESQKYIMSFLEMYEEKKYNNWELRFGMLVLRIGDLMGLNQRHFATMTKMFRENPDLEISPLMREVYHLNPK</sequence>
<comment type="subcellular location">
    <subcellularLocation>
        <location evidence="9">Nucleus</location>
    </subcellularLocation>
</comment>
<dbReference type="Proteomes" id="UP000694844">
    <property type="component" value="Chromosome 4"/>
</dbReference>
<dbReference type="InterPro" id="IPR000536">
    <property type="entry name" value="Nucl_hrmn_rcpt_lig-bd"/>
</dbReference>
<dbReference type="PANTHER" id="PTHR24082:SF473">
    <property type="entry name" value="ECDYSONE-INDUCED PROTEIN 75B, ISOFORM B"/>
    <property type="match status" value="1"/>
</dbReference>
<dbReference type="PROSITE" id="PS00031">
    <property type="entry name" value="NUCLEAR_REC_DBD_1"/>
    <property type="match status" value="1"/>
</dbReference>
<dbReference type="InterPro" id="IPR035500">
    <property type="entry name" value="NHR-like_dom_sf"/>
</dbReference>
<dbReference type="Gene3D" id="3.30.50.10">
    <property type="entry name" value="Erythroid Transcription Factor GATA-1, subunit A"/>
    <property type="match status" value="2"/>
</dbReference>
<feature type="domain" description="NR LBD" evidence="12">
    <location>
        <begin position="453"/>
        <end position="680"/>
    </location>
</feature>
<dbReference type="InterPro" id="IPR050234">
    <property type="entry name" value="Nuclear_hormone_rcpt_NR1"/>
</dbReference>
<evidence type="ECO:0000256" key="1">
    <source>
        <dbReference type="ARBA" id="ARBA00022723"/>
    </source>
</evidence>
<dbReference type="KEGG" id="cvn:111129823"/>
<feature type="domain" description="Nuclear receptor" evidence="11">
    <location>
        <begin position="157"/>
        <end position="238"/>
    </location>
</feature>
<dbReference type="PROSITE" id="PS51030">
    <property type="entry name" value="NUCLEAR_REC_DBD_2"/>
    <property type="match status" value="2"/>
</dbReference>
<dbReference type="GO" id="GO:0030154">
    <property type="term" value="P:cell differentiation"/>
    <property type="evidence" value="ECO:0007669"/>
    <property type="project" value="TreeGrafter"/>
</dbReference>
<keyword evidence="6 9" id="KW-0804">Transcription</keyword>
<evidence type="ECO:0000256" key="6">
    <source>
        <dbReference type="ARBA" id="ARBA00023163"/>
    </source>
</evidence>
<keyword evidence="8 9" id="KW-0539">Nucleus</keyword>
<keyword evidence="4 9" id="KW-0805">Transcription regulation</keyword>
<name>A0A8B8DWK0_CRAVI</name>
<comment type="similarity">
    <text evidence="9">Belongs to the nuclear hormone receptor family.</text>
</comment>
<keyword evidence="5 9" id="KW-0238">DNA-binding</keyword>
<protein>
    <submittedName>
        <fullName evidence="14 15">Nuclear receptor ROR-beta-like isoform X1</fullName>
    </submittedName>
</protein>
<dbReference type="InterPro" id="IPR001628">
    <property type="entry name" value="Znf_hrmn_rcpt"/>
</dbReference>
<keyword evidence="3 9" id="KW-0862">Zinc</keyword>
<dbReference type="GO" id="GO:0000122">
    <property type="term" value="P:negative regulation of transcription by RNA polymerase II"/>
    <property type="evidence" value="ECO:0007669"/>
    <property type="project" value="TreeGrafter"/>
</dbReference>
<dbReference type="RefSeq" id="XP_022331996.1">
    <property type="nucleotide sequence ID" value="XM_022476288.1"/>
</dbReference>
<keyword evidence="13" id="KW-1185">Reference proteome</keyword>
<dbReference type="PROSITE" id="PS51843">
    <property type="entry name" value="NR_LBD"/>
    <property type="match status" value="1"/>
</dbReference>
<dbReference type="SUPFAM" id="SSF48508">
    <property type="entry name" value="Nuclear receptor ligand-binding domain"/>
    <property type="match status" value="1"/>
</dbReference>
<evidence type="ECO:0000256" key="4">
    <source>
        <dbReference type="ARBA" id="ARBA00023015"/>
    </source>
</evidence>
<dbReference type="SUPFAM" id="SSF57716">
    <property type="entry name" value="Glucocorticoid receptor-like (DNA-binding domain)"/>
    <property type="match status" value="2"/>
</dbReference>
<proteinExistence type="inferred from homology"/>
<dbReference type="RefSeq" id="XP_022331998.1">
    <property type="nucleotide sequence ID" value="XM_022476290.1"/>
</dbReference>
<evidence type="ECO:0000313" key="17">
    <source>
        <dbReference type="RefSeq" id="XP_022331998.1"/>
    </source>
</evidence>
<evidence type="ECO:0000256" key="3">
    <source>
        <dbReference type="ARBA" id="ARBA00022833"/>
    </source>
</evidence>
<evidence type="ECO:0000313" key="14">
    <source>
        <dbReference type="RefSeq" id="XP_022331995.1"/>
    </source>
</evidence>
<dbReference type="InterPro" id="IPR001723">
    <property type="entry name" value="Nuclear_hrmn_rcpt"/>
</dbReference>
<dbReference type="GO" id="GO:0008270">
    <property type="term" value="F:zinc ion binding"/>
    <property type="evidence" value="ECO:0007669"/>
    <property type="project" value="UniProtKB-KW"/>
</dbReference>
<feature type="compositionally biased region" description="Polar residues" evidence="10">
    <location>
        <begin position="377"/>
        <end position="401"/>
    </location>
</feature>
<dbReference type="GeneID" id="111129823"/>
<feature type="region of interest" description="Disordered" evidence="10">
    <location>
        <begin position="365"/>
        <end position="402"/>
    </location>
</feature>
<evidence type="ECO:0000259" key="12">
    <source>
        <dbReference type="PROSITE" id="PS51843"/>
    </source>
</evidence>
<reference evidence="14 15" key="1">
    <citation type="submission" date="2025-04" db="UniProtKB">
        <authorList>
            <consortium name="RefSeq"/>
        </authorList>
    </citation>
    <scope>IDENTIFICATION</scope>
    <source>
        <tissue evidence="14 15">Whole sample</tissue>
    </source>
</reference>
<keyword evidence="7 9" id="KW-0675">Receptor</keyword>
<feature type="domain" description="Nuclear receptor" evidence="11">
    <location>
        <begin position="244"/>
        <end position="321"/>
    </location>
</feature>
<dbReference type="GO" id="GO:0005634">
    <property type="term" value="C:nucleus"/>
    <property type="evidence" value="ECO:0007669"/>
    <property type="project" value="UniProtKB-SubCell"/>
</dbReference>
<dbReference type="PRINTS" id="PR00047">
    <property type="entry name" value="STROIDFINGER"/>
</dbReference>
<dbReference type="RefSeq" id="XP_022331995.1">
    <property type="nucleotide sequence ID" value="XM_022476287.1"/>
</dbReference>
<dbReference type="Pfam" id="PF00104">
    <property type="entry name" value="Hormone_recep"/>
    <property type="match status" value="1"/>
</dbReference>
<dbReference type="AlphaFoldDB" id="A0A8B8DWK0"/>
<evidence type="ECO:0000256" key="9">
    <source>
        <dbReference type="RuleBase" id="RU004334"/>
    </source>
</evidence>
<dbReference type="CDD" id="cd06916">
    <property type="entry name" value="NR_DBD_like"/>
    <property type="match status" value="1"/>
</dbReference>
<dbReference type="PRINTS" id="PR00398">
    <property type="entry name" value="STRDHORMONER"/>
</dbReference>
<dbReference type="RefSeq" id="XP_022331997.1">
    <property type="nucleotide sequence ID" value="XM_022476289.1"/>
</dbReference>
<dbReference type="Pfam" id="PF00105">
    <property type="entry name" value="zf-C4"/>
    <property type="match status" value="2"/>
</dbReference>
<evidence type="ECO:0000259" key="11">
    <source>
        <dbReference type="PROSITE" id="PS51030"/>
    </source>
</evidence>
<dbReference type="GO" id="GO:0000978">
    <property type="term" value="F:RNA polymerase II cis-regulatory region sequence-specific DNA binding"/>
    <property type="evidence" value="ECO:0007669"/>
    <property type="project" value="TreeGrafter"/>
</dbReference>
<dbReference type="GO" id="GO:0004879">
    <property type="term" value="F:nuclear receptor activity"/>
    <property type="evidence" value="ECO:0007669"/>
    <property type="project" value="TreeGrafter"/>
</dbReference>
<dbReference type="PANTHER" id="PTHR24082">
    <property type="entry name" value="NUCLEAR HORMONE RECEPTOR"/>
    <property type="match status" value="1"/>
</dbReference>
<evidence type="ECO:0000313" key="16">
    <source>
        <dbReference type="RefSeq" id="XP_022331997.1"/>
    </source>
</evidence>
<evidence type="ECO:0000313" key="15">
    <source>
        <dbReference type="RefSeq" id="XP_022331996.1"/>
    </source>
</evidence>